<evidence type="ECO:0000313" key="2">
    <source>
        <dbReference type="Proteomes" id="UP001177023"/>
    </source>
</evidence>
<feature type="non-terminal residue" evidence="1">
    <location>
        <position position="1"/>
    </location>
</feature>
<gene>
    <name evidence="1" type="ORF">MSPICULIGERA_LOCUS6288</name>
</gene>
<dbReference type="Proteomes" id="UP001177023">
    <property type="component" value="Unassembled WGS sequence"/>
</dbReference>
<name>A0AA36CEY1_9BILA</name>
<sequence>MSPFPFRQLTETQRTAIHYHIGFSQKFLLRRVAKEAVSIRDALNVLSGSFSVHHLRSTAEQFLTLLRAERQLVRQPTEPEYRLPDAIHEVLRANIGDNDEVLIYRHSHLCPVRPDRGAGDARRYDRIQVHIAQNRRGRWNLDEEKKKKTCAGETHEWEIMWSSRLSIDA</sequence>
<comment type="caution">
    <text evidence="1">The sequence shown here is derived from an EMBL/GenBank/DDBJ whole genome shotgun (WGS) entry which is preliminary data.</text>
</comment>
<reference evidence="1" key="1">
    <citation type="submission" date="2023-06" db="EMBL/GenBank/DDBJ databases">
        <authorList>
            <person name="Delattre M."/>
        </authorList>
    </citation>
    <scope>NUCLEOTIDE SEQUENCE</scope>
    <source>
        <strain evidence="1">AF72</strain>
    </source>
</reference>
<proteinExistence type="predicted"/>
<dbReference type="AlphaFoldDB" id="A0AA36CEY1"/>
<protein>
    <submittedName>
        <fullName evidence="1">Uncharacterized protein</fullName>
    </submittedName>
</protein>
<evidence type="ECO:0000313" key="1">
    <source>
        <dbReference type="EMBL" id="CAJ0567748.1"/>
    </source>
</evidence>
<keyword evidence="2" id="KW-1185">Reference proteome</keyword>
<organism evidence="1 2">
    <name type="scientific">Mesorhabditis spiculigera</name>
    <dbReference type="NCBI Taxonomy" id="96644"/>
    <lineage>
        <taxon>Eukaryota</taxon>
        <taxon>Metazoa</taxon>
        <taxon>Ecdysozoa</taxon>
        <taxon>Nematoda</taxon>
        <taxon>Chromadorea</taxon>
        <taxon>Rhabditida</taxon>
        <taxon>Rhabditina</taxon>
        <taxon>Rhabditomorpha</taxon>
        <taxon>Rhabditoidea</taxon>
        <taxon>Rhabditidae</taxon>
        <taxon>Mesorhabditinae</taxon>
        <taxon>Mesorhabditis</taxon>
    </lineage>
</organism>
<dbReference type="EMBL" id="CATQJA010001558">
    <property type="protein sequence ID" value="CAJ0567748.1"/>
    <property type="molecule type" value="Genomic_DNA"/>
</dbReference>
<accession>A0AA36CEY1</accession>